<sequence length="36" mass="4038">MQRLLGTITQVVLVSLWRFNLTGGEGFQELPSGLIY</sequence>
<accession>A0A7J9L616</accession>
<dbReference type="Proteomes" id="UP000593576">
    <property type="component" value="Unassembled WGS sequence"/>
</dbReference>
<comment type="caution">
    <text evidence="1">The sequence shown here is derived from an EMBL/GenBank/DDBJ whole genome shotgun (WGS) entry which is preliminary data.</text>
</comment>
<proteinExistence type="predicted"/>
<gene>
    <name evidence="1" type="ORF">Goshw_028133</name>
</gene>
<dbReference type="OrthoDB" id="1815010at2759"/>
<keyword evidence="2" id="KW-1185">Reference proteome</keyword>
<name>A0A7J9L616_GOSSC</name>
<dbReference type="AlphaFoldDB" id="A0A7J9L616"/>
<dbReference type="EMBL" id="JABFAF010000004">
    <property type="protein sequence ID" value="MBA0854252.1"/>
    <property type="molecule type" value="Genomic_DNA"/>
</dbReference>
<reference evidence="1 2" key="1">
    <citation type="journal article" date="2019" name="Genome Biol. Evol.">
        <title>Insights into the evolution of the New World diploid cottons (Gossypium, subgenus Houzingenia) based on genome sequencing.</title>
        <authorList>
            <person name="Grover C.E."/>
            <person name="Arick M.A. 2nd"/>
            <person name="Thrash A."/>
            <person name="Conover J.L."/>
            <person name="Sanders W.S."/>
            <person name="Peterson D.G."/>
            <person name="Frelichowski J.E."/>
            <person name="Scheffler J.A."/>
            <person name="Scheffler B.E."/>
            <person name="Wendel J.F."/>
        </authorList>
    </citation>
    <scope>NUCLEOTIDE SEQUENCE [LARGE SCALE GENOMIC DNA]</scope>
    <source>
        <strain evidence="1">1</strain>
        <tissue evidence="1">Leaf</tissue>
    </source>
</reference>
<protein>
    <submittedName>
        <fullName evidence="1">Uncharacterized protein</fullName>
    </submittedName>
</protein>
<organism evidence="1 2">
    <name type="scientific">Gossypium schwendimanii</name>
    <name type="common">Cotton</name>
    <dbReference type="NCBI Taxonomy" id="34291"/>
    <lineage>
        <taxon>Eukaryota</taxon>
        <taxon>Viridiplantae</taxon>
        <taxon>Streptophyta</taxon>
        <taxon>Embryophyta</taxon>
        <taxon>Tracheophyta</taxon>
        <taxon>Spermatophyta</taxon>
        <taxon>Magnoliopsida</taxon>
        <taxon>eudicotyledons</taxon>
        <taxon>Gunneridae</taxon>
        <taxon>Pentapetalae</taxon>
        <taxon>rosids</taxon>
        <taxon>malvids</taxon>
        <taxon>Malvales</taxon>
        <taxon>Malvaceae</taxon>
        <taxon>Malvoideae</taxon>
        <taxon>Gossypium</taxon>
    </lineage>
</organism>
<evidence type="ECO:0000313" key="1">
    <source>
        <dbReference type="EMBL" id="MBA0854252.1"/>
    </source>
</evidence>
<evidence type="ECO:0000313" key="2">
    <source>
        <dbReference type="Proteomes" id="UP000593576"/>
    </source>
</evidence>